<keyword evidence="1" id="KW-0472">Membrane</keyword>
<name>A0A0Q2S8P0_VIBFU</name>
<feature type="transmembrane region" description="Helical" evidence="1">
    <location>
        <begin position="12"/>
        <end position="35"/>
    </location>
</feature>
<keyword evidence="3" id="KW-1185">Reference proteome</keyword>
<gene>
    <name evidence="2" type="ORF">AMR76_22050</name>
</gene>
<evidence type="ECO:0000313" key="3">
    <source>
        <dbReference type="Proteomes" id="UP000051221"/>
    </source>
</evidence>
<accession>A0A0Q2S8P0</accession>
<evidence type="ECO:0000313" key="2">
    <source>
        <dbReference type="EMBL" id="KQH83603.1"/>
    </source>
</evidence>
<dbReference type="InterPro" id="IPR019670">
    <property type="entry name" value="DUF2523"/>
</dbReference>
<comment type="caution">
    <text evidence="2">The sequence shown here is derived from an EMBL/GenBank/DDBJ whole genome shotgun (WGS) entry which is preliminary data.</text>
</comment>
<dbReference type="RefSeq" id="WP_055467243.1">
    <property type="nucleotide sequence ID" value="NZ_LKHS01000035.1"/>
</dbReference>
<protein>
    <recommendedName>
        <fullName evidence="4">VSK receptor</fullName>
    </recommendedName>
</protein>
<keyword evidence="1" id="KW-0812">Transmembrane</keyword>
<dbReference type="Proteomes" id="UP000051221">
    <property type="component" value="Unassembled WGS sequence"/>
</dbReference>
<organism evidence="2 3">
    <name type="scientific">Vibrio furnissii</name>
    <dbReference type="NCBI Taxonomy" id="29494"/>
    <lineage>
        <taxon>Bacteria</taxon>
        <taxon>Pseudomonadati</taxon>
        <taxon>Pseudomonadota</taxon>
        <taxon>Gammaproteobacteria</taxon>
        <taxon>Vibrionales</taxon>
        <taxon>Vibrionaceae</taxon>
        <taxon>Vibrio</taxon>
    </lineage>
</organism>
<proteinExistence type="predicted"/>
<dbReference type="InParanoid" id="A0A0Q2S8P0"/>
<sequence length="105" mass="11746">MLDWFAERWNDFLNLCLSALLSIWDMIIDLVCFVFEVIFNLVVSLVDGLGGVFSSFGLLQYLDMLPDDMINVMALVGANEASAIIVSALIIRFILQLIPFVRLGS</sequence>
<feature type="transmembrane region" description="Helical" evidence="1">
    <location>
        <begin position="42"/>
        <end position="62"/>
    </location>
</feature>
<reference evidence="2 3" key="1">
    <citation type="submission" date="2015-08" db="EMBL/GenBank/DDBJ databases">
        <title>Antibacterial properties of a collection of Vibrionaceae strains.</title>
        <authorList>
            <person name="Giubergia S."/>
        </authorList>
    </citation>
    <scope>NUCLEOTIDE SEQUENCE [LARGE SCALE GENOMIC DNA]</scope>
    <source>
        <strain evidence="2 3">S0821</strain>
    </source>
</reference>
<dbReference type="Pfam" id="PF10734">
    <property type="entry name" value="DUF2523"/>
    <property type="match status" value="1"/>
</dbReference>
<dbReference type="EMBL" id="LKHS01000035">
    <property type="protein sequence ID" value="KQH83603.1"/>
    <property type="molecule type" value="Genomic_DNA"/>
</dbReference>
<keyword evidence="1" id="KW-1133">Transmembrane helix</keyword>
<evidence type="ECO:0000256" key="1">
    <source>
        <dbReference type="SAM" id="Phobius"/>
    </source>
</evidence>
<dbReference type="AlphaFoldDB" id="A0A0Q2S8P0"/>
<evidence type="ECO:0008006" key="4">
    <source>
        <dbReference type="Google" id="ProtNLM"/>
    </source>
</evidence>